<organism evidence="2 3">
    <name type="scientific">Phytophthora infestans</name>
    <name type="common">Potato late blight agent</name>
    <name type="synonym">Botrytis infestans</name>
    <dbReference type="NCBI Taxonomy" id="4787"/>
    <lineage>
        <taxon>Eukaryota</taxon>
        <taxon>Sar</taxon>
        <taxon>Stramenopiles</taxon>
        <taxon>Oomycota</taxon>
        <taxon>Peronosporomycetes</taxon>
        <taxon>Peronosporales</taxon>
        <taxon>Peronosporaceae</taxon>
        <taxon>Phytophthora</taxon>
    </lineage>
</organism>
<feature type="region of interest" description="Disordered" evidence="1">
    <location>
        <begin position="195"/>
        <end position="216"/>
    </location>
</feature>
<reference evidence="2" key="1">
    <citation type="submission" date="2020-04" db="EMBL/GenBank/DDBJ databases">
        <title>Hybrid Assembly of Korean Phytophthora infestans isolates.</title>
        <authorList>
            <person name="Prokchorchik M."/>
            <person name="Lee Y."/>
            <person name="Seo J."/>
            <person name="Cho J.-H."/>
            <person name="Park Y.-E."/>
            <person name="Jang D.-C."/>
            <person name="Im J.-S."/>
            <person name="Choi J.-G."/>
            <person name="Park H.-J."/>
            <person name="Lee G.-B."/>
            <person name="Lee Y.-G."/>
            <person name="Hong S.-Y."/>
            <person name="Cho K."/>
            <person name="Sohn K.H."/>
        </authorList>
    </citation>
    <scope>NUCLEOTIDE SEQUENCE</scope>
    <source>
        <strain evidence="2">KR_1_A1</strain>
    </source>
</reference>
<dbReference type="EMBL" id="WSZM01000629">
    <property type="protein sequence ID" value="KAF4030829.1"/>
    <property type="molecule type" value="Genomic_DNA"/>
</dbReference>
<sequence length="268" mass="29848">MASANVETSLEAKMRLAFQSAQVKHTQRNDEQLESAHQRIRHEIYREMAESELRLENKLQGVMRTNAVETTKRLDTALHRQDEAIEAFGRKCELLGVNVKEMEARLTVLEGKLSTDGDNERDGSKQNGVESLKNRQVAEGRLSIPQYGSRDGDSYKWIEGLLRGLVKETITSVRTITHSGVASQKVAALAEERLHERSGHTRAALTKSRASRRSGAEAPSIVLNKIIARTQRDVKYRAEEAARAHSARAHQLRVSAAMNASRTPSSQG</sequence>
<dbReference type="AlphaFoldDB" id="A0A833VVT1"/>
<protein>
    <submittedName>
        <fullName evidence="2">Uncharacterized protein</fullName>
    </submittedName>
</protein>
<evidence type="ECO:0000313" key="2">
    <source>
        <dbReference type="EMBL" id="KAF4030829.1"/>
    </source>
</evidence>
<proteinExistence type="predicted"/>
<feature type="compositionally biased region" description="Polar residues" evidence="1">
    <location>
        <begin position="258"/>
        <end position="268"/>
    </location>
</feature>
<name>A0A833VVT1_PHYIN</name>
<keyword evidence="3" id="KW-1185">Reference proteome</keyword>
<evidence type="ECO:0000256" key="1">
    <source>
        <dbReference type="SAM" id="MobiDB-lite"/>
    </source>
</evidence>
<gene>
    <name evidence="2" type="ORF">GN244_ATG17356</name>
</gene>
<accession>A0A833VVT1</accession>
<feature type="region of interest" description="Disordered" evidence="1">
    <location>
        <begin position="113"/>
        <end position="134"/>
    </location>
</feature>
<comment type="caution">
    <text evidence="2">The sequence shown here is derived from an EMBL/GenBank/DDBJ whole genome shotgun (WGS) entry which is preliminary data.</text>
</comment>
<feature type="region of interest" description="Disordered" evidence="1">
    <location>
        <begin position="242"/>
        <end position="268"/>
    </location>
</feature>
<feature type="compositionally biased region" description="Basic and acidic residues" evidence="1">
    <location>
        <begin position="113"/>
        <end position="124"/>
    </location>
</feature>
<evidence type="ECO:0000313" key="3">
    <source>
        <dbReference type="Proteomes" id="UP000602510"/>
    </source>
</evidence>
<dbReference type="Proteomes" id="UP000602510">
    <property type="component" value="Unassembled WGS sequence"/>
</dbReference>